<dbReference type="SUPFAM" id="SSF46689">
    <property type="entry name" value="Homeodomain-like"/>
    <property type="match status" value="1"/>
</dbReference>
<proteinExistence type="predicted"/>
<dbReference type="AlphaFoldDB" id="S5LWR9"/>
<dbReference type="RefSeq" id="WP_020836436.1">
    <property type="nucleotide sequence ID" value="NC_021833.1"/>
</dbReference>
<dbReference type="SUPFAM" id="SSF53697">
    <property type="entry name" value="SIS domain"/>
    <property type="match status" value="1"/>
</dbReference>
<dbReference type="STRING" id="1276221.SDIMI_v3c05000"/>
<dbReference type="HOGENOM" id="CLU_055769_5_0_14"/>
<dbReference type="GO" id="GO:0097367">
    <property type="term" value="F:carbohydrate derivative binding"/>
    <property type="evidence" value="ECO:0007669"/>
    <property type="project" value="InterPro"/>
</dbReference>
<keyword evidence="1" id="KW-0805">Transcription regulation</keyword>
<feature type="domain" description="SIS" evidence="5">
    <location>
        <begin position="122"/>
        <end position="269"/>
    </location>
</feature>
<protein>
    <submittedName>
        <fullName evidence="6">GntR family transcriptional regulator</fullName>
    </submittedName>
</protein>
<dbReference type="InterPro" id="IPR035472">
    <property type="entry name" value="RpiR-like_SIS"/>
</dbReference>
<dbReference type="InterPro" id="IPR047640">
    <property type="entry name" value="RpiR-like"/>
</dbReference>
<dbReference type="EMBL" id="CP005076">
    <property type="protein sequence ID" value="AGR42204.1"/>
    <property type="molecule type" value="Genomic_DNA"/>
</dbReference>
<feature type="domain" description="HTH rpiR-type" evidence="4">
    <location>
        <begin position="1"/>
        <end position="77"/>
    </location>
</feature>
<dbReference type="PANTHER" id="PTHR30514:SF10">
    <property type="entry name" value="MURR_RPIR FAMILY TRANSCRIPTIONAL REGULATOR"/>
    <property type="match status" value="1"/>
</dbReference>
<dbReference type="OrthoDB" id="3684496at2"/>
<dbReference type="PANTHER" id="PTHR30514">
    <property type="entry name" value="GLUCOKINASE"/>
    <property type="match status" value="1"/>
</dbReference>
<dbReference type="PATRIC" id="fig|1276221.3.peg.499"/>
<name>S5LWR9_9MOLU</name>
<dbReference type="eggNOG" id="COG1737">
    <property type="taxonomic scope" value="Bacteria"/>
</dbReference>
<evidence type="ECO:0000256" key="3">
    <source>
        <dbReference type="ARBA" id="ARBA00023163"/>
    </source>
</evidence>
<organism evidence="6 7">
    <name type="scientific">Spiroplasma diminutum CUAS-1</name>
    <dbReference type="NCBI Taxonomy" id="1276221"/>
    <lineage>
        <taxon>Bacteria</taxon>
        <taxon>Bacillati</taxon>
        <taxon>Mycoplasmatota</taxon>
        <taxon>Mollicutes</taxon>
        <taxon>Entomoplasmatales</taxon>
        <taxon>Spiroplasmataceae</taxon>
        <taxon>Spiroplasma</taxon>
    </lineage>
</organism>
<evidence type="ECO:0000313" key="6">
    <source>
        <dbReference type="EMBL" id="AGR42204.1"/>
    </source>
</evidence>
<accession>S5LWR9</accession>
<dbReference type="Pfam" id="PF01418">
    <property type="entry name" value="HTH_6"/>
    <property type="match status" value="1"/>
</dbReference>
<evidence type="ECO:0000259" key="5">
    <source>
        <dbReference type="PROSITE" id="PS51464"/>
    </source>
</evidence>
<sequence>MSNVIVKLKKIRNSDETNKNIVEFIINNLEKMDTIDIREFAKNINYSTSGVTRFIRKLGYSSFAEFKYEIKNYKKSAIFNDQDQDVKYESLSLLIEKEMTYINEILEKNYSILSNNNKIYEVTDKINLANKIFIFALGGTFTVAYDFSLKLQRLGFNAIAVNDSIIQQTLLSVNSRKDEMSLFIIFSISGETKELVTLAEKIKEKQQFLISLTGIEKNRIKELSDLNLSVFNNDKNFKSLIRGNRIPFIFLIDILIQILIEKNNVENYKSVLITAK</sequence>
<dbReference type="GO" id="GO:1901135">
    <property type="term" value="P:carbohydrate derivative metabolic process"/>
    <property type="evidence" value="ECO:0007669"/>
    <property type="project" value="InterPro"/>
</dbReference>
<evidence type="ECO:0000313" key="7">
    <source>
        <dbReference type="Proteomes" id="UP000014983"/>
    </source>
</evidence>
<dbReference type="InterPro" id="IPR046348">
    <property type="entry name" value="SIS_dom_sf"/>
</dbReference>
<evidence type="ECO:0000256" key="1">
    <source>
        <dbReference type="ARBA" id="ARBA00023015"/>
    </source>
</evidence>
<dbReference type="Pfam" id="PF01380">
    <property type="entry name" value="SIS"/>
    <property type="match status" value="1"/>
</dbReference>
<dbReference type="InParanoid" id="S5LWR9"/>
<keyword evidence="7" id="KW-1185">Reference proteome</keyword>
<reference evidence="6 7" key="1">
    <citation type="journal article" date="2013" name="Genome Biol. Evol.">
        <title>Comparison of metabolic capacities and inference of gene content evolution in mosquito-associated Spiroplasma diminutum and S. taiwanense.</title>
        <authorList>
            <person name="Lo W.S."/>
            <person name="Ku C."/>
            <person name="Chen L.L."/>
            <person name="Chang T.H."/>
            <person name="Kuo C.H."/>
        </authorList>
    </citation>
    <scope>NUCLEOTIDE SEQUENCE [LARGE SCALE GENOMIC DNA]</scope>
    <source>
        <strain evidence="6">CUAS-1</strain>
    </source>
</reference>
<evidence type="ECO:0000259" key="4">
    <source>
        <dbReference type="PROSITE" id="PS51071"/>
    </source>
</evidence>
<dbReference type="Gene3D" id="3.40.50.10490">
    <property type="entry name" value="Glucose-6-phosphate isomerase like protein, domain 1"/>
    <property type="match status" value="1"/>
</dbReference>
<evidence type="ECO:0000256" key="2">
    <source>
        <dbReference type="ARBA" id="ARBA00023125"/>
    </source>
</evidence>
<keyword evidence="3" id="KW-0804">Transcription</keyword>
<dbReference type="PROSITE" id="PS51464">
    <property type="entry name" value="SIS"/>
    <property type="match status" value="1"/>
</dbReference>
<dbReference type="Proteomes" id="UP000014983">
    <property type="component" value="Chromosome"/>
</dbReference>
<dbReference type="InterPro" id="IPR036388">
    <property type="entry name" value="WH-like_DNA-bd_sf"/>
</dbReference>
<dbReference type="GO" id="GO:0003700">
    <property type="term" value="F:DNA-binding transcription factor activity"/>
    <property type="evidence" value="ECO:0007669"/>
    <property type="project" value="InterPro"/>
</dbReference>
<dbReference type="InterPro" id="IPR009057">
    <property type="entry name" value="Homeodomain-like_sf"/>
</dbReference>
<dbReference type="Gene3D" id="1.10.10.10">
    <property type="entry name" value="Winged helix-like DNA-binding domain superfamily/Winged helix DNA-binding domain"/>
    <property type="match status" value="1"/>
</dbReference>
<gene>
    <name evidence="6" type="ORF">SDIMI_v3c05000</name>
</gene>
<keyword evidence="2" id="KW-0238">DNA-binding</keyword>
<dbReference type="KEGG" id="sdi:SDIMI_v3c05000"/>
<dbReference type="InterPro" id="IPR000281">
    <property type="entry name" value="HTH_RpiR"/>
</dbReference>
<dbReference type="GO" id="GO:0003677">
    <property type="term" value="F:DNA binding"/>
    <property type="evidence" value="ECO:0007669"/>
    <property type="project" value="UniProtKB-KW"/>
</dbReference>
<dbReference type="PROSITE" id="PS51071">
    <property type="entry name" value="HTH_RPIR"/>
    <property type="match status" value="1"/>
</dbReference>
<dbReference type="InterPro" id="IPR001347">
    <property type="entry name" value="SIS_dom"/>
</dbReference>
<dbReference type="CDD" id="cd05013">
    <property type="entry name" value="SIS_RpiR"/>
    <property type="match status" value="1"/>
</dbReference>